<dbReference type="SUPFAM" id="SSF100950">
    <property type="entry name" value="NagB/RpiA/CoA transferase-like"/>
    <property type="match status" value="1"/>
</dbReference>
<accession>A0ABY2J8F8</accession>
<dbReference type="PANTHER" id="PTHR13707">
    <property type="entry name" value="KETOACID-COENZYME A TRANSFERASE"/>
    <property type="match status" value="1"/>
</dbReference>
<proteinExistence type="inferred from homology"/>
<dbReference type="PROSITE" id="PS01273">
    <property type="entry name" value="COA_TRANSF_1"/>
    <property type="match status" value="1"/>
</dbReference>
<keyword evidence="5" id="KW-1185">Reference proteome</keyword>
<dbReference type="Gene3D" id="3.40.1080.10">
    <property type="entry name" value="Glutaconate Coenzyme A-transferase"/>
    <property type="match status" value="1"/>
</dbReference>
<dbReference type="InterPro" id="IPR004165">
    <property type="entry name" value="CoA_trans_fam_I"/>
</dbReference>
<comment type="caution">
    <text evidence="4">The sequence shown here is derived from an EMBL/GenBank/DDBJ whole genome shotgun (WGS) entry which is preliminary data.</text>
</comment>
<dbReference type="EMBL" id="SOGO01000033">
    <property type="protein sequence ID" value="TFD01228.1"/>
    <property type="molecule type" value="Genomic_DNA"/>
</dbReference>
<organism evidence="4 5">
    <name type="scientific">Cryobacterium sandaracinum</name>
    <dbReference type="NCBI Taxonomy" id="1259247"/>
    <lineage>
        <taxon>Bacteria</taxon>
        <taxon>Bacillati</taxon>
        <taxon>Actinomycetota</taxon>
        <taxon>Actinomycetes</taxon>
        <taxon>Micrococcales</taxon>
        <taxon>Microbacteriaceae</taxon>
        <taxon>Cryobacterium</taxon>
    </lineage>
</organism>
<keyword evidence="2 4" id="KW-0808">Transferase</keyword>
<evidence type="ECO:0000313" key="4">
    <source>
        <dbReference type="EMBL" id="TFD01228.1"/>
    </source>
</evidence>
<reference evidence="4 5" key="1">
    <citation type="submission" date="2019-03" db="EMBL/GenBank/DDBJ databases">
        <title>Genomics of glacier-inhabiting Cryobacterium strains.</title>
        <authorList>
            <person name="Liu Q."/>
            <person name="Xin Y.-H."/>
        </authorList>
    </citation>
    <scope>NUCLEOTIDE SEQUENCE [LARGE SCALE GENOMIC DNA]</scope>
    <source>
        <strain evidence="4 5">TMT2-16</strain>
    </source>
</reference>
<dbReference type="RefSeq" id="WP_134374404.1">
    <property type="nucleotide sequence ID" value="NZ_SOGO01000033.1"/>
</dbReference>
<evidence type="ECO:0000256" key="3">
    <source>
        <dbReference type="SAM" id="Phobius"/>
    </source>
</evidence>
<dbReference type="InterPro" id="IPR037171">
    <property type="entry name" value="NagB/RpiA_transferase-like"/>
</dbReference>
<dbReference type="PANTHER" id="PTHR13707:SF60">
    <property type="entry name" value="ACETATE COA-TRANSFERASE SUBUNIT ALPHA"/>
    <property type="match status" value="1"/>
</dbReference>
<keyword evidence="3" id="KW-1133">Transmembrane helix</keyword>
<dbReference type="InterPro" id="IPR004163">
    <property type="entry name" value="CoA_transf_BS"/>
</dbReference>
<keyword evidence="3" id="KW-0472">Membrane</keyword>
<dbReference type="Proteomes" id="UP000297851">
    <property type="component" value="Unassembled WGS sequence"/>
</dbReference>
<feature type="transmembrane region" description="Helical" evidence="3">
    <location>
        <begin position="20"/>
        <end position="40"/>
    </location>
</feature>
<protein>
    <submittedName>
        <fullName evidence="4">CoA transferase subunit A</fullName>
    </submittedName>
</protein>
<dbReference type="NCBIfam" id="TIGR02429">
    <property type="entry name" value="pcaI_scoA_fam"/>
    <property type="match status" value="1"/>
</dbReference>
<comment type="similarity">
    <text evidence="1">Belongs to the 3-oxoacid CoA-transferase subunit A family.</text>
</comment>
<dbReference type="InterPro" id="IPR012792">
    <property type="entry name" value="3-oxoacid_CoA-transf_A"/>
</dbReference>
<name>A0ABY2J8F8_9MICO</name>
<evidence type="ECO:0000313" key="5">
    <source>
        <dbReference type="Proteomes" id="UP000297851"/>
    </source>
</evidence>
<gene>
    <name evidence="4" type="ORF">E3T25_11815</name>
</gene>
<evidence type="ECO:0000256" key="1">
    <source>
        <dbReference type="ARBA" id="ARBA00005612"/>
    </source>
</evidence>
<dbReference type="SMART" id="SM00882">
    <property type="entry name" value="CoA_trans"/>
    <property type="match status" value="1"/>
</dbReference>
<dbReference type="Pfam" id="PF01144">
    <property type="entry name" value="CoA_trans"/>
    <property type="match status" value="1"/>
</dbReference>
<keyword evidence="3" id="KW-0812">Transmembrane</keyword>
<dbReference type="GO" id="GO:0016740">
    <property type="term" value="F:transferase activity"/>
    <property type="evidence" value="ECO:0007669"/>
    <property type="project" value="UniProtKB-KW"/>
</dbReference>
<sequence length="272" mass="28419">MDKTYSSAAAAVADIPDGASLAVGGFGLVGVPILLIRALLAQGSTDLRVASNNCGVDGWGLGELLREGRISRVIASYIGENKDFARRYLGGDIEVELTPQGTLAERLRAGGSGIPAFYTASGVGTMVAEGGLPWRYGPDGSVTVSSPPKETRTFASLRGGEKEYVLEEAIVTDFALVRAAKGDRHGNLVFEKSARNFNPVAGMAGRITIAEVDELVEPGELDPDAIHLAGIYVHRIVALSGAESADLPIEKTTTRPRPVASVVSVASVVKDS</sequence>
<evidence type="ECO:0000256" key="2">
    <source>
        <dbReference type="ARBA" id="ARBA00022679"/>
    </source>
</evidence>